<proteinExistence type="predicted"/>
<dbReference type="InterPro" id="IPR057937">
    <property type="entry name" value="HVO_2718-like_HTH"/>
</dbReference>
<organism evidence="4 5">
    <name type="scientific">Halosegnis longus</name>
    <dbReference type="NCBI Taxonomy" id="2216012"/>
    <lineage>
        <taxon>Archaea</taxon>
        <taxon>Methanobacteriati</taxon>
        <taxon>Methanobacteriota</taxon>
        <taxon>Stenosarchaea group</taxon>
        <taxon>Halobacteria</taxon>
        <taxon>Halobacteriales</taxon>
        <taxon>Natronomonadaceae</taxon>
        <taxon>Halosegnis</taxon>
    </lineage>
</organism>
<feature type="region of interest" description="Disordered" evidence="1">
    <location>
        <begin position="41"/>
        <end position="105"/>
    </location>
</feature>
<comment type="caution">
    <text evidence="4">The sequence shown here is derived from an EMBL/GenBank/DDBJ whole genome shotgun (WGS) entry which is preliminary data.</text>
</comment>
<feature type="domain" description="MJ0586 N-terminal zinc binding" evidence="3">
    <location>
        <begin position="15"/>
        <end position="49"/>
    </location>
</feature>
<accession>A0AAJ4R954</accession>
<dbReference type="CDD" id="cd00093">
    <property type="entry name" value="HTH_XRE"/>
    <property type="match status" value="1"/>
</dbReference>
<dbReference type="Gene3D" id="1.10.260.40">
    <property type="entry name" value="lambda repressor-like DNA-binding domains"/>
    <property type="match status" value="1"/>
</dbReference>
<evidence type="ECO:0000313" key="4">
    <source>
        <dbReference type="EMBL" id="RNJ26788.1"/>
    </source>
</evidence>
<dbReference type="GO" id="GO:0003677">
    <property type="term" value="F:DNA binding"/>
    <property type="evidence" value="ECO:0007669"/>
    <property type="project" value="InterPro"/>
</dbReference>
<dbReference type="InterPro" id="IPR001387">
    <property type="entry name" value="Cro/C1-type_HTH"/>
</dbReference>
<feature type="compositionally biased region" description="Basic and acidic residues" evidence="1">
    <location>
        <begin position="49"/>
        <end position="63"/>
    </location>
</feature>
<name>A0AAJ4R954_9EURY</name>
<reference evidence="4 5" key="1">
    <citation type="submission" date="2018-11" db="EMBL/GenBank/DDBJ databases">
        <title>Genome sequences of Natronomonas sp. CBA1133.</title>
        <authorList>
            <person name="Roh S.W."/>
            <person name="Cha I.-T."/>
        </authorList>
    </citation>
    <scope>NUCLEOTIDE SEQUENCE [LARGE SCALE GENOMIC DNA]</scope>
    <source>
        <strain evidence="4 5">CBA1133</strain>
    </source>
</reference>
<keyword evidence="5" id="KW-1185">Reference proteome</keyword>
<dbReference type="Proteomes" id="UP000270581">
    <property type="component" value="Unassembled WGS sequence"/>
</dbReference>
<dbReference type="Pfam" id="PF26602">
    <property type="entry name" value="HVO_2718_N"/>
    <property type="match status" value="1"/>
</dbReference>
<sequence length="173" mass="18328">MAKYSTGGVGSDDADSCELCGKEGVSLTDETVAGARLQVCSDCSQHGEQGGKTERDTEGRDEASPGDDTTDRRRKAAQNAARIADANAVDSSRWEQGTDYEDDPLPYLVSDYGDVMADARQEAGLQTGELAGELGVTEADVLAVEQGRANRANIPGSLIEAIEERLNVQLSDE</sequence>
<dbReference type="AlphaFoldDB" id="A0AAJ4R954"/>
<evidence type="ECO:0000313" key="5">
    <source>
        <dbReference type="Proteomes" id="UP000270581"/>
    </source>
</evidence>
<feature type="domain" description="Transcription regulator HVO-2718-like helix-turn-helix" evidence="2">
    <location>
        <begin position="101"/>
        <end position="173"/>
    </location>
</feature>
<feature type="compositionally biased region" description="Low complexity" evidence="1">
    <location>
        <begin position="77"/>
        <end position="88"/>
    </location>
</feature>
<dbReference type="EMBL" id="RJJC01000001">
    <property type="protein sequence ID" value="RNJ26788.1"/>
    <property type="molecule type" value="Genomic_DNA"/>
</dbReference>
<protein>
    <submittedName>
        <fullName evidence="4">Multiprotein-bridging factor 1 family protein</fullName>
    </submittedName>
</protein>
<dbReference type="InterPro" id="IPR010982">
    <property type="entry name" value="Lambda_DNA-bd_dom_sf"/>
</dbReference>
<evidence type="ECO:0000259" key="3">
    <source>
        <dbReference type="Pfam" id="PF26602"/>
    </source>
</evidence>
<evidence type="ECO:0000256" key="1">
    <source>
        <dbReference type="SAM" id="MobiDB-lite"/>
    </source>
</evidence>
<evidence type="ECO:0000259" key="2">
    <source>
        <dbReference type="Pfam" id="PF24250"/>
    </source>
</evidence>
<dbReference type="Pfam" id="PF24250">
    <property type="entry name" value="HVO_2718"/>
    <property type="match status" value="1"/>
</dbReference>
<dbReference type="InterPro" id="IPR058562">
    <property type="entry name" value="MJ0586_N"/>
</dbReference>
<dbReference type="SUPFAM" id="SSF47413">
    <property type="entry name" value="lambda repressor-like DNA-binding domains"/>
    <property type="match status" value="1"/>
</dbReference>
<dbReference type="RefSeq" id="WP_075936805.1">
    <property type="nucleotide sequence ID" value="NZ_BDJH01000002.1"/>
</dbReference>
<gene>
    <name evidence="4" type="ORF">Nmn1133_08925</name>
</gene>